<dbReference type="GO" id="GO:0016757">
    <property type="term" value="F:glycosyltransferase activity"/>
    <property type="evidence" value="ECO:0007669"/>
    <property type="project" value="UniProtKB-KW"/>
</dbReference>
<name>A0A3S3LCU2_9RHOB</name>
<feature type="domain" description="Glycosyltransferase 2-like" evidence="5">
    <location>
        <begin position="162"/>
        <end position="297"/>
    </location>
</feature>
<dbReference type="EMBL" id="SAVA01000006">
    <property type="protein sequence ID" value="RWR51762.1"/>
    <property type="molecule type" value="Genomic_DNA"/>
</dbReference>
<keyword evidence="7" id="KW-1185">Reference proteome</keyword>
<evidence type="ECO:0000313" key="6">
    <source>
        <dbReference type="EMBL" id="RWR51762.1"/>
    </source>
</evidence>
<reference evidence="6" key="1">
    <citation type="submission" date="2019-01" db="EMBL/GenBank/DDBJ databases">
        <title>Sinorhodobacter populi sp. nov. isolated from the symptomatic bark tissue of Populus euramericana canker.</title>
        <authorList>
            <person name="Xu G."/>
        </authorList>
    </citation>
    <scope>NUCLEOTIDE SEQUENCE [LARGE SCALE GENOMIC DNA]</scope>
    <source>
        <strain evidence="6">CGMCC 1.12963</strain>
    </source>
</reference>
<evidence type="ECO:0000256" key="4">
    <source>
        <dbReference type="SAM" id="MobiDB-lite"/>
    </source>
</evidence>
<feature type="region of interest" description="Disordered" evidence="4">
    <location>
        <begin position="133"/>
        <end position="152"/>
    </location>
</feature>
<dbReference type="Pfam" id="PF00535">
    <property type="entry name" value="Glycos_transf_2"/>
    <property type="match status" value="1"/>
</dbReference>
<accession>A0A3S3LCU2</accession>
<organism evidence="6 7">
    <name type="scientific">Paenirhodobacter huangdaonensis</name>
    <dbReference type="NCBI Taxonomy" id="2501515"/>
    <lineage>
        <taxon>Bacteria</taxon>
        <taxon>Pseudomonadati</taxon>
        <taxon>Pseudomonadota</taxon>
        <taxon>Alphaproteobacteria</taxon>
        <taxon>Rhodobacterales</taxon>
        <taxon>Rhodobacter group</taxon>
        <taxon>Paenirhodobacter</taxon>
    </lineage>
</organism>
<comment type="similarity">
    <text evidence="1">Belongs to the glycosyltransferase 2 family.</text>
</comment>
<feature type="region of interest" description="Disordered" evidence="4">
    <location>
        <begin position="1"/>
        <end position="26"/>
    </location>
</feature>
<feature type="compositionally biased region" description="Basic and acidic residues" evidence="4">
    <location>
        <begin position="1"/>
        <end position="23"/>
    </location>
</feature>
<dbReference type="InterPro" id="IPR001173">
    <property type="entry name" value="Glyco_trans_2-like"/>
</dbReference>
<evidence type="ECO:0000313" key="7">
    <source>
        <dbReference type="Proteomes" id="UP000288071"/>
    </source>
</evidence>
<sequence length="557" mass="60430">MEQDLPHRLSARDRDPLHRDPRAQRHRAALAQLLRGAPDSRDGTALRRAFRRGRRAAPDQPHRRRALRGVPRPRPGPGRSAGRSDPHRALCRCGGRVLSLPLPLDRGRSRGRPAPGLSLEGAGLPARGLRAAALHPDRHPRPGPRRAPQRLSGGGCAVRTTFIVTSFDILPYIDRCLDTVGLCTRPGDRVLVVDDGSGDGTAEHLERRLGAQLGAAQVELIAFGTNTIGGVAIAANTGLDHALADPGCEAVVFVDGDDWLEPAGFAACRAAFEASGAEILLGNYLEHDEASGASRRPADLAVWARAAALPRDEGEGEGEAARACALEMIAVPWRKFYRADFLRTEGLRFPEGNFFYEDNPFHWAVCLKASSIAFHDRVLCLHRVNRPGQTMAATGPGLAAFFTHFETIEALIGDWQSPHAEAALRWLLTNMRWHLERLQPEAFWVYADRAARALTPVPDALWDRVVAQYEATNSTPQQAAALRRGEIAATVGCWQQEARGRAIQAETAALAAGVAALHARLDRLDGQVSGLSEIARFRALRALPHPPAPPLPPQEAG</sequence>
<evidence type="ECO:0000256" key="3">
    <source>
        <dbReference type="ARBA" id="ARBA00022679"/>
    </source>
</evidence>
<dbReference type="PANTHER" id="PTHR43179:SF12">
    <property type="entry name" value="GALACTOFURANOSYLTRANSFERASE GLFT2"/>
    <property type="match status" value="1"/>
</dbReference>
<dbReference type="AlphaFoldDB" id="A0A3S3LCU2"/>
<reference evidence="6" key="2">
    <citation type="submission" date="2019-01" db="EMBL/GenBank/DDBJ databases">
        <authorList>
            <person name="Li Y."/>
        </authorList>
    </citation>
    <scope>NUCLEOTIDE SEQUENCE [LARGE SCALE GENOMIC DNA]</scope>
    <source>
        <strain evidence="6">CGMCC 1.12963</strain>
    </source>
</reference>
<evidence type="ECO:0000256" key="2">
    <source>
        <dbReference type="ARBA" id="ARBA00022676"/>
    </source>
</evidence>
<dbReference type="InterPro" id="IPR029044">
    <property type="entry name" value="Nucleotide-diphossugar_trans"/>
</dbReference>
<dbReference type="Proteomes" id="UP000288071">
    <property type="component" value="Unassembled WGS sequence"/>
</dbReference>
<keyword evidence="2" id="KW-0328">Glycosyltransferase</keyword>
<protein>
    <submittedName>
        <fullName evidence="6">Glycosyltransferase family 2 protein</fullName>
    </submittedName>
</protein>
<proteinExistence type="inferred from homology"/>
<dbReference type="Gene3D" id="3.90.550.10">
    <property type="entry name" value="Spore Coat Polysaccharide Biosynthesis Protein SpsA, Chain A"/>
    <property type="match status" value="1"/>
</dbReference>
<feature type="region of interest" description="Disordered" evidence="4">
    <location>
        <begin position="102"/>
        <end position="122"/>
    </location>
</feature>
<evidence type="ECO:0000259" key="5">
    <source>
        <dbReference type="Pfam" id="PF00535"/>
    </source>
</evidence>
<comment type="caution">
    <text evidence="6">The sequence shown here is derived from an EMBL/GenBank/DDBJ whole genome shotgun (WGS) entry which is preliminary data.</text>
</comment>
<dbReference type="SUPFAM" id="SSF53448">
    <property type="entry name" value="Nucleotide-diphospho-sugar transferases"/>
    <property type="match status" value="1"/>
</dbReference>
<dbReference type="CDD" id="cd00761">
    <property type="entry name" value="Glyco_tranf_GTA_type"/>
    <property type="match status" value="1"/>
</dbReference>
<keyword evidence="3 6" id="KW-0808">Transferase</keyword>
<evidence type="ECO:0000256" key="1">
    <source>
        <dbReference type="ARBA" id="ARBA00006739"/>
    </source>
</evidence>
<gene>
    <name evidence="6" type="ORF">EOW66_12365</name>
</gene>
<feature type="region of interest" description="Disordered" evidence="4">
    <location>
        <begin position="50"/>
        <end position="88"/>
    </location>
</feature>
<dbReference type="PANTHER" id="PTHR43179">
    <property type="entry name" value="RHAMNOSYLTRANSFERASE WBBL"/>
    <property type="match status" value="1"/>
</dbReference>